<keyword evidence="1" id="KW-0808">Transferase</keyword>
<evidence type="ECO:0000313" key="4">
    <source>
        <dbReference type="Proteomes" id="UP000358010"/>
    </source>
</evidence>
<proteinExistence type="predicted"/>
<organism evidence="1 3">
    <name type="scientific">Escherichia coli</name>
    <dbReference type="NCBI Taxonomy" id="562"/>
    <lineage>
        <taxon>Bacteria</taxon>
        <taxon>Pseudomonadati</taxon>
        <taxon>Pseudomonadota</taxon>
        <taxon>Gammaproteobacteria</taxon>
        <taxon>Enterobacterales</taxon>
        <taxon>Enterobacteriaceae</taxon>
        <taxon>Escherichia</taxon>
    </lineage>
</organism>
<dbReference type="EMBL" id="CAADJZ010000001">
    <property type="protein sequence ID" value="VFT68276.1"/>
    <property type="molecule type" value="Genomic_DNA"/>
</dbReference>
<protein>
    <submittedName>
        <fullName evidence="1">CoA-transferase</fullName>
    </submittedName>
</protein>
<sequence>MLIEAGGIMMPGNPIKISGCADPHVMPGAATLDQHGEQIRQEFSS</sequence>
<dbReference type="Proteomes" id="UP000358010">
    <property type="component" value="Unassembled WGS sequence"/>
</dbReference>
<evidence type="ECO:0000313" key="1">
    <source>
        <dbReference type="EMBL" id="STP18702.1"/>
    </source>
</evidence>
<dbReference type="RefSeq" id="WP_000904325.1">
    <property type="nucleotide sequence ID" value="NZ_JAOANX010000001.1"/>
</dbReference>
<reference evidence="1 3" key="1">
    <citation type="submission" date="2018-06" db="EMBL/GenBank/DDBJ databases">
        <authorList>
            <consortium name="Pathogen Informatics"/>
            <person name="Doyle S."/>
        </authorList>
    </citation>
    <scope>NUCLEOTIDE SEQUENCE [LARGE SCALE GENOMIC DNA]</scope>
    <source>
        <strain evidence="1 3">NCTC9075</strain>
    </source>
</reference>
<evidence type="ECO:0000313" key="3">
    <source>
        <dbReference type="Proteomes" id="UP000254181"/>
    </source>
</evidence>
<gene>
    <name evidence="1" type="primary">yfdE_3</name>
    <name evidence="2" type="synonym">yfdE_2</name>
    <name evidence="2" type="ORF">NCTC10974_01763</name>
    <name evidence="1" type="ORF">NCTC9075_02176</name>
</gene>
<dbReference type="GO" id="GO:0016740">
    <property type="term" value="F:transferase activity"/>
    <property type="evidence" value="ECO:0007669"/>
    <property type="project" value="UniProtKB-KW"/>
</dbReference>
<name>A0A0K6C2K0_ECOLX</name>
<dbReference type="Proteomes" id="UP000254181">
    <property type="component" value="Unassembled WGS sequence"/>
</dbReference>
<reference evidence="2 4" key="2">
    <citation type="submission" date="2019-03" db="EMBL/GenBank/DDBJ databases">
        <authorList>
            <consortium name="Pathogen Informatics"/>
        </authorList>
    </citation>
    <scope>NUCLEOTIDE SEQUENCE [LARGE SCALE GENOMIC DNA]</scope>
    <source>
        <strain evidence="2 4">NCTC10974</strain>
    </source>
</reference>
<dbReference type="EMBL" id="UGEM01000004">
    <property type="protein sequence ID" value="STP18702.1"/>
    <property type="molecule type" value="Genomic_DNA"/>
</dbReference>
<accession>A0A0K6C2K0</accession>
<dbReference type="AlphaFoldDB" id="A0A0K6C2K0"/>
<evidence type="ECO:0000313" key="2">
    <source>
        <dbReference type="EMBL" id="VFT68276.1"/>
    </source>
</evidence>